<dbReference type="STRING" id="1423801.FD50_GL000848"/>
<keyword evidence="6 7" id="KW-0472">Membrane</keyword>
<evidence type="ECO:0000256" key="1">
    <source>
        <dbReference type="ARBA" id="ARBA00004651"/>
    </source>
</evidence>
<keyword evidence="10" id="KW-1185">Reference proteome</keyword>
<dbReference type="PANTHER" id="PTHR30353:SF0">
    <property type="entry name" value="TRANSMEMBRANE PROTEIN"/>
    <property type="match status" value="1"/>
</dbReference>
<feature type="transmembrane region" description="Helical" evidence="7">
    <location>
        <begin position="25"/>
        <end position="46"/>
    </location>
</feature>
<dbReference type="PATRIC" id="fig|1423801.4.peg.862"/>
<evidence type="ECO:0000256" key="4">
    <source>
        <dbReference type="ARBA" id="ARBA00022692"/>
    </source>
</evidence>
<keyword evidence="5 7" id="KW-1133">Transmembrane helix</keyword>
<accession>A0A0R1V993</accession>
<keyword evidence="3 7" id="KW-1003">Cell membrane</keyword>
<keyword evidence="4 7" id="KW-0812">Transmembrane</keyword>
<organism evidence="9 10">
    <name type="scientific">Liquorilactobacillus satsumensis DSM 16230 = JCM 12392</name>
    <dbReference type="NCBI Taxonomy" id="1423801"/>
    <lineage>
        <taxon>Bacteria</taxon>
        <taxon>Bacillati</taxon>
        <taxon>Bacillota</taxon>
        <taxon>Bacilli</taxon>
        <taxon>Lactobacillales</taxon>
        <taxon>Lactobacillaceae</taxon>
        <taxon>Liquorilactobacillus</taxon>
    </lineage>
</organism>
<dbReference type="OrthoDB" id="9813426at2"/>
<evidence type="ECO:0000313" key="10">
    <source>
        <dbReference type="Proteomes" id="UP000051166"/>
    </source>
</evidence>
<dbReference type="EMBL" id="AZFQ01000006">
    <property type="protein sequence ID" value="KRM00539.1"/>
    <property type="molecule type" value="Genomic_DNA"/>
</dbReference>
<dbReference type="GO" id="GO:0005886">
    <property type="term" value="C:plasma membrane"/>
    <property type="evidence" value="ECO:0007669"/>
    <property type="project" value="UniProtKB-SubCell"/>
</dbReference>
<feature type="domain" description="VTT" evidence="8">
    <location>
        <begin position="46"/>
        <end position="174"/>
    </location>
</feature>
<evidence type="ECO:0000256" key="2">
    <source>
        <dbReference type="ARBA" id="ARBA00010792"/>
    </source>
</evidence>
<name>A0A0R1V993_9LACO</name>
<evidence type="ECO:0000259" key="8">
    <source>
        <dbReference type="Pfam" id="PF09335"/>
    </source>
</evidence>
<reference evidence="9 10" key="1">
    <citation type="journal article" date="2015" name="Genome Announc.">
        <title>Expanding the biotechnology potential of lactobacilli through comparative genomics of 213 strains and associated genera.</title>
        <authorList>
            <person name="Sun Z."/>
            <person name="Harris H.M."/>
            <person name="McCann A."/>
            <person name="Guo C."/>
            <person name="Argimon S."/>
            <person name="Zhang W."/>
            <person name="Yang X."/>
            <person name="Jeffery I.B."/>
            <person name="Cooney J.C."/>
            <person name="Kagawa T.F."/>
            <person name="Liu W."/>
            <person name="Song Y."/>
            <person name="Salvetti E."/>
            <person name="Wrobel A."/>
            <person name="Rasinkangas P."/>
            <person name="Parkhill J."/>
            <person name="Rea M.C."/>
            <person name="O'Sullivan O."/>
            <person name="Ritari J."/>
            <person name="Douillard F.P."/>
            <person name="Paul Ross R."/>
            <person name="Yang R."/>
            <person name="Briner A.E."/>
            <person name="Felis G.E."/>
            <person name="de Vos W.M."/>
            <person name="Barrangou R."/>
            <person name="Klaenhammer T.R."/>
            <person name="Caufield P.W."/>
            <person name="Cui Y."/>
            <person name="Zhang H."/>
            <person name="O'Toole P.W."/>
        </authorList>
    </citation>
    <scope>NUCLEOTIDE SEQUENCE [LARGE SCALE GENOMIC DNA]</scope>
    <source>
        <strain evidence="9 10">DSM 16230</strain>
    </source>
</reference>
<evidence type="ECO:0000313" key="9">
    <source>
        <dbReference type="EMBL" id="KRM00539.1"/>
    </source>
</evidence>
<dbReference type="InterPro" id="IPR032816">
    <property type="entry name" value="VTT_dom"/>
</dbReference>
<comment type="subcellular location">
    <subcellularLocation>
        <location evidence="1 7">Cell membrane</location>
        <topology evidence="1 7">Multi-pass membrane protein</topology>
    </subcellularLocation>
</comment>
<comment type="caution">
    <text evidence="9">The sequence shown here is derived from an EMBL/GenBank/DDBJ whole genome shotgun (WGS) entry which is preliminary data.</text>
</comment>
<evidence type="ECO:0000256" key="6">
    <source>
        <dbReference type="ARBA" id="ARBA00023136"/>
    </source>
</evidence>
<evidence type="ECO:0000256" key="3">
    <source>
        <dbReference type="ARBA" id="ARBA00022475"/>
    </source>
</evidence>
<evidence type="ECO:0000256" key="7">
    <source>
        <dbReference type="RuleBase" id="RU367016"/>
    </source>
</evidence>
<comment type="similarity">
    <text evidence="2 7">Belongs to the DedA family.</text>
</comment>
<evidence type="ECO:0000256" key="5">
    <source>
        <dbReference type="ARBA" id="ARBA00022989"/>
    </source>
</evidence>
<dbReference type="InterPro" id="IPR032818">
    <property type="entry name" value="DedA-like"/>
</dbReference>
<dbReference type="Pfam" id="PF09335">
    <property type="entry name" value="VTT_dom"/>
    <property type="match status" value="1"/>
</dbReference>
<dbReference type="AlphaFoldDB" id="A0A0R1V993"/>
<feature type="transmembrane region" description="Helical" evidence="7">
    <location>
        <begin position="66"/>
        <end position="89"/>
    </location>
</feature>
<protein>
    <submittedName>
        <fullName evidence="9">DedA family membrane protein</fullName>
    </submittedName>
</protein>
<dbReference type="Proteomes" id="UP000051166">
    <property type="component" value="Unassembled WGS sequence"/>
</dbReference>
<dbReference type="PANTHER" id="PTHR30353">
    <property type="entry name" value="INNER MEMBRANE PROTEIN DEDA-RELATED"/>
    <property type="match status" value="1"/>
</dbReference>
<sequence>MSFLIDFVLHVDNHLVSLVNTFGDWTYLFLFLIIFVETGAVILPFLPGDSLLFAACALAANSQYHLNIWIFAFLFLLAPLLGDSLNFMIGKRVGKTIKPDSFLGRFIKEEDLEKTRAFFEKHGGMAISLARFMPIIRTMSPFVAGSSGMPFRHFFRYCLIGAVAWMTLCCGAGYFFGNFPIVKQHFSLVVIGIILVSLIPALIGVLHKFIKGNKQPDKD</sequence>
<feature type="transmembrane region" description="Helical" evidence="7">
    <location>
        <begin position="154"/>
        <end position="176"/>
    </location>
</feature>
<proteinExistence type="inferred from homology"/>
<dbReference type="GeneID" id="98306975"/>
<gene>
    <name evidence="9" type="ORF">FD50_GL000848</name>
</gene>
<dbReference type="RefSeq" id="WP_056959402.1">
    <property type="nucleotide sequence ID" value="NZ_AZFQ01000006.1"/>
</dbReference>
<feature type="transmembrane region" description="Helical" evidence="7">
    <location>
        <begin position="188"/>
        <end position="210"/>
    </location>
</feature>